<comment type="caution">
    <text evidence="1">The sequence shown here is derived from an EMBL/GenBank/DDBJ whole genome shotgun (WGS) entry which is preliminary data.</text>
</comment>
<reference evidence="1" key="1">
    <citation type="journal article" date="2023" name="G3 (Bethesda)">
        <title>A reference genome for the long-term kleptoplast-retaining sea slug Elysia crispata morphotype clarki.</title>
        <authorList>
            <person name="Eastman K.E."/>
            <person name="Pendleton A.L."/>
            <person name="Shaikh M.A."/>
            <person name="Suttiyut T."/>
            <person name="Ogas R."/>
            <person name="Tomko P."/>
            <person name="Gavelis G."/>
            <person name="Widhalm J.R."/>
            <person name="Wisecaver J.H."/>
        </authorList>
    </citation>
    <scope>NUCLEOTIDE SEQUENCE</scope>
    <source>
        <strain evidence="1">ECLA1</strain>
    </source>
</reference>
<proteinExistence type="predicted"/>
<dbReference type="EMBL" id="JAWDGP010006905">
    <property type="protein sequence ID" value="KAK3733217.1"/>
    <property type="molecule type" value="Genomic_DNA"/>
</dbReference>
<gene>
    <name evidence="1" type="ORF">RRG08_053023</name>
</gene>
<keyword evidence="2" id="KW-1185">Reference proteome</keyword>
<evidence type="ECO:0000313" key="2">
    <source>
        <dbReference type="Proteomes" id="UP001283361"/>
    </source>
</evidence>
<dbReference type="AlphaFoldDB" id="A0AAE1CSV6"/>
<organism evidence="1 2">
    <name type="scientific">Elysia crispata</name>
    <name type="common">lettuce slug</name>
    <dbReference type="NCBI Taxonomy" id="231223"/>
    <lineage>
        <taxon>Eukaryota</taxon>
        <taxon>Metazoa</taxon>
        <taxon>Spiralia</taxon>
        <taxon>Lophotrochozoa</taxon>
        <taxon>Mollusca</taxon>
        <taxon>Gastropoda</taxon>
        <taxon>Heterobranchia</taxon>
        <taxon>Euthyneura</taxon>
        <taxon>Panpulmonata</taxon>
        <taxon>Sacoglossa</taxon>
        <taxon>Placobranchoidea</taxon>
        <taxon>Plakobranchidae</taxon>
        <taxon>Elysia</taxon>
    </lineage>
</organism>
<name>A0AAE1CSV6_9GAST</name>
<sequence>MLRVRCLRKKERWRGQSDLDFLRYKAPFAQQGSRLCVQSRAVCQGSSLVRFPEVPQFSTRTPFLGQAVISVP</sequence>
<accession>A0AAE1CSV6</accession>
<dbReference type="Proteomes" id="UP001283361">
    <property type="component" value="Unassembled WGS sequence"/>
</dbReference>
<evidence type="ECO:0000313" key="1">
    <source>
        <dbReference type="EMBL" id="KAK3733217.1"/>
    </source>
</evidence>
<protein>
    <submittedName>
        <fullName evidence="1">Uncharacterized protein</fullName>
    </submittedName>
</protein>